<dbReference type="EMBL" id="OQ326496">
    <property type="protein sequence ID" value="WDQ45467.1"/>
    <property type="molecule type" value="Genomic_DNA"/>
</dbReference>
<accession>A0AAT9TRW9</accession>
<evidence type="ECO:0000313" key="1">
    <source>
        <dbReference type="EMBL" id="WDQ45467.1"/>
    </source>
</evidence>
<sequence>MKIKEIMVMTLLTRCWNLFLELDSQHPNEQKDFMEGIHKCQYVMAMRCARQYEPGIFSNKNKKEGG</sequence>
<protein>
    <submittedName>
        <fullName evidence="1">Uncharacterized protein</fullName>
    </submittedName>
</protein>
<reference evidence="1" key="2">
    <citation type="journal article" date="2024" name="Heliyon">
        <title>Complete genome sequence of the novel virulent phage PMBT24 infecting Enterocloster bolteae from the human gut.</title>
        <authorList>
            <person name="Sprotte S."/>
            <person name="Brinks E."/>
            <person name="Neve H."/>
            <person name="Franz C.M.A.P."/>
        </authorList>
    </citation>
    <scope>NUCLEOTIDE SEQUENCE</scope>
</reference>
<name>A0AAT9TRW9_9CAUD</name>
<proteinExistence type="predicted"/>
<organism evidence="1">
    <name type="scientific">Enterocloster phage PMBT24</name>
    <dbReference type="NCBI Taxonomy" id="3025413"/>
    <lineage>
        <taxon>Viruses</taxon>
        <taxon>Duplodnaviria</taxon>
        <taxon>Heunggongvirae</taxon>
        <taxon>Uroviricota</taxon>
        <taxon>Caudoviricetes</taxon>
    </lineage>
</organism>
<reference evidence="1" key="1">
    <citation type="submission" date="2023-01" db="EMBL/GenBank/DDBJ databases">
        <authorList>
            <person name="Sprotte S."/>
            <person name="Brinks E."/>
        </authorList>
    </citation>
    <scope>NUCLEOTIDE SEQUENCE</scope>
</reference>